<dbReference type="CDD" id="cd06578">
    <property type="entry name" value="HemD"/>
    <property type="match status" value="1"/>
</dbReference>
<evidence type="ECO:0000256" key="3">
    <source>
        <dbReference type="ARBA" id="ARBA00013109"/>
    </source>
</evidence>
<dbReference type="GO" id="GO:0006782">
    <property type="term" value="P:protoporphyrinogen IX biosynthetic process"/>
    <property type="evidence" value="ECO:0007669"/>
    <property type="project" value="UniProtKB-UniRule"/>
</dbReference>
<dbReference type="InterPro" id="IPR036108">
    <property type="entry name" value="4pyrrol_syn_uPrphyn_synt_sf"/>
</dbReference>
<evidence type="ECO:0000256" key="2">
    <source>
        <dbReference type="ARBA" id="ARBA00008133"/>
    </source>
</evidence>
<dbReference type="UniPathway" id="UPA00251">
    <property type="reaction ID" value="UER00320"/>
</dbReference>
<evidence type="ECO:0000256" key="7">
    <source>
        <dbReference type="RuleBase" id="RU366031"/>
    </source>
</evidence>
<evidence type="ECO:0000313" key="10">
    <source>
        <dbReference type="Proteomes" id="UP000316621"/>
    </source>
</evidence>
<dbReference type="PANTHER" id="PTHR38042:SF1">
    <property type="entry name" value="UROPORPHYRINOGEN-III SYNTHASE, CHLOROPLASTIC"/>
    <property type="match status" value="1"/>
</dbReference>
<evidence type="ECO:0000256" key="6">
    <source>
        <dbReference type="ARBA" id="ARBA00048617"/>
    </source>
</evidence>
<comment type="function">
    <text evidence="7">Catalyzes cyclization of the linear tetrapyrrole, hydroxymethylbilane, to the macrocyclic uroporphyrinogen III.</text>
</comment>
<comment type="catalytic activity">
    <reaction evidence="6 7">
        <text>hydroxymethylbilane = uroporphyrinogen III + H2O</text>
        <dbReference type="Rhea" id="RHEA:18965"/>
        <dbReference type="ChEBI" id="CHEBI:15377"/>
        <dbReference type="ChEBI" id="CHEBI:57308"/>
        <dbReference type="ChEBI" id="CHEBI:57845"/>
        <dbReference type="EC" id="4.2.1.75"/>
    </reaction>
</comment>
<dbReference type="Pfam" id="PF02602">
    <property type="entry name" value="HEM4"/>
    <property type="match status" value="1"/>
</dbReference>
<dbReference type="EC" id="4.2.1.75" evidence="3 7"/>
<evidence type="ECO:0000256" key="4">
    <source>
        <dbReference type="ARBA" id="ARBA00023239"/>
    </source>
</evidence>
<dbReference type="GO" id="GO:0009507">
    <property type="term" value="C:chloroplast"/>
    <property type="evidence" value="ECO:0007669"/>
    <property type="project" value="TreeGrafter"/>
</dbReference>
<keyword evidence="10" id="KW-1185">Reference proteome</keyword>
<comment type="pathway">
    <text evidence="1 7">Porphyrin-containing compound metabolism; protoporphyrin-IX biosynthesis; coproporphyrinogen-III from 5-aminolevulinate: step 3/4.</text>
</comment>
<dbReference type="STRING" id="3469.A0A4Y7I9W1"/>
<protein>
    <recommendedName>
        <fullName evidence="3 7">Uroporphyrinogen-III synthase</fullName>
        <ecNumber evidence="3 7">4.2.1.75</ecNumber>
    </recommendedName>
</protein>
<dbReference type="InterPro" id="IPR003754">
    <property type="entry name" value="4pyrrol_synth_uPrphyn_synth"/>
</dbReference>
<comment type="similarity">
    <text evidence="2 7">Belongs to the uroporphyrinogen-III synthase family.</text>
</comment>
<dbReference type="Proteomes" id="UP000316621">
    <property type="component" value="Chromosome 1"/>
</dbReference>
<dbReference type="Gramene" id="RZC45624">
    <property type="protein sequence ID" value="RZC45624"/>
    <property type="gene ID" value="C5167_038577"/>
</dbReference>
<dbReference type="GO" id="GO:0004852">
    <property type="term" value="F:uroporphyrinogen-III synthase activity"/>
    <property type="evidence" value="ECO:0007669"/>
    <property type="project" value="UniProtKB-UniRule"/>
</dbReference>
<name>A0A4Y7I9W1_PAPSO</name>
<dbReference type="InterPro" id="IPR039793">
    <property type="entry name" value="UROS/Hem4"/>
</dbReference>
<evidence type="ECO:0000259" key="8">
    <source>
        <dbReference type="Pfam" id="PF02602"/>
    </source>
</evidence>
<dbReference type="EMBL" id="CM010715">
    <property type="protein sequence ID" value="RZC45624.1"/>
    <property type="molecule type" value="Genomic_DNA"/>
</dbReference>
<proteinExistence type="inferred from homology"/>
<keyword evidence="4 7" id="KW-0456">Lyase</keyword>
<evidence type="ECO:0000256" key="1">
    <source>
        <dbReference type="ARBA" id="ARBA00004772"/>
    </source>
</evidence>
<feature type="domain" description="Tetrapyrrole biosynthesis uroporphyrinogen III synthase" evidence="8">
    <location>
        <begin position="67"/>
        <end position="194"/>
    </location>
</feature>
<reference evidence="9 10" key="1">
    <citation type="journal article" date="2018" name="Science">
        <title>The opium poppy genome and morphinan production.</title>
        <authorList>
            <person name="Guo L."/>
            <person name="Winzer T."/>
            <person name="Yang X."/>
            <person name="Li Y."/>
            <person name="Ning Z."/>
            <person name="He Z."/>
            <person name="Teodor R."/>
            <person name="Lu Y."/>
            <person name="Bowser T.A."/>
            <person name="Graham I.A."/>
            <person name="Ye K."/>
        </authorList>
    </citation>
    <scope>NUCLEOTIDE SEQUENCE [LARGE SCALE GENOMIC DNA]</scope>
    <source>
        <strain evidence="10">cv. HN1</strain>
        <tissue evidence="9">Leaves</tissue>
    </source>
</reference>
<sequence length="204" mass="21681">MALISLLSLSSSSSSSSCFSSSSSLSQFSSHRKFLPKPVKIRAASSSDSSLKPKVVVTREQGKNVKLINALAKHGINCFELPLIQHTQGPDLDRLTTVLRGTSFDWIVITSPEAGLVFLNAWKEAGSPKVQVGVVGAGTAAMFKDVLQSPQQSLNITFSPSKATGKVLALELPKHGSGRCTVLYPASMKAGNEIGSFKHALRRG</sequence>
<dbReference type="SUPFAM" id="SSF69618">
    <property type="entry name" value="HemD-like"/>
    <property type="match status" value="1"/>
</dbReference>
<dbReference type="Gene3D" id="3.40.50.10090">
    <property type="match status" value="1"/>
</dbReference>
<evidence type="ECO:0000313" key="9">
    <source>
        <dbReference type="EMBL" id="RZC45624.1"/>
    </source>
</evidence>
<organism evidence="9 10">
    <name type="scientific">Papaver somniferum</name>
    <name type="common">Opium poppy</name>
    <dbReference type="NCBI Taxonomy" id="3469"/>
    <lineage>
        <taxon>Eukaryota</taxon>
        <taxon>Viridiplantae</taxon>
        <taxon>Streptophyta</taxon>
        <taxon>Embryophyta</taxon>
        <taxon>Tracheophyta</taxon>
        <taxon>Spermatophyta</taxon>
        <taxon>Magnoliopsida</taxon>
        <taxon>Ranunculales</taxon>
        <taxon>Papaveraceae</taxon>
        <taxon>Papaveroideae</taxon>
        <taxon>Papaver</taxon>
    </lineage>
</organism>
<dbReference type="GO" id="GO:0006780">
    <property type="term" value="P:uroporphyrinogen III biosynthetic process"/>
    <property type="evidence" value="ECO:0007669"/>
    <property type="project" value="UniProtKB-UniRule"/>
</dbReference>
<dbReference type="PANTHER" id="PTHR38042">
    <property type="entry name" value="UROPORPHYRINOGEN-III SYNTHASE, CHLOROPLASTIC"/>
    <property type="match status" value="1"/>
</dbReference>
<keyword evidence="5 7" id="KW-0627">Porphyrin biosynthesis</keyword>
<gene>
    <name evidence="9" type="ORF">C5167_038577</name>
</gene>
<dbReference type="AlphaFoldDB" id="A0A4Y7I9W1"/>
<evidence type="ECO:0000256" key="5">
    <source>
        <dbReference type="ARBA" id="ARBA00023244"/>
    </source>
</evidence>
<accession>A0A4Y7I9W1</accession>